<accession>A0A6M2DYU1</accession>
<dbReference type="PANTHER" id="PTHR23505:SF79">
    <property type="entry name" value="PROTEIN SPINSTER"/>
    <property type="match status" value="1"/>
</dbReference>
<evidence type="ECO:0000313" key="8">
    <source>
        <dbReference type="EMBL" id="NOV51243.1"/>
    </source>
</evidence>
<evidence type="ECO:0000256" key="3">
    <source>
        <dbReference type="ARBA" id="ARBA00022692"/>
    </source>
</evidence>
<proteinExistence type="predicted"/>
<keyword evidence="5 7" id="KW-0472">Membrane</keyword>
<evidence type="ECO:0000256" key="1">
    <source>
        <dbReference type="ARBA" id="ARBA00004141"/>
    </source>
</evidence>
<name>A0A6M2DYU1_XENCH</name>
<feature type="transmembrane region" description="Helical" evidence="7">
    <location>
        <begin position="177"/>
        <end position="200"/>
    </location>
</feature>
<feature type="compositionally biased region" description="Polar residues" evidence="6">
    <location>
        <begin position="219"/>
        <end position="233"/>
    </location>
</feature>
<feature type="transmembrane region" description="Helical" evidence="7">
    <location>
        <begin position="35"/>
        <end position="57"/>
    </location>
</feature>
<reference evidence="8" key="1">
    <citation type="submission" date="2020-03" db="EMBL/GenBank/DDBJ databases">
        <title>Transcriptomic Profiling of the Digestive Tract of the Rat Flea, Xenopsylla cheopis, Following Blood Feeding and Infection with Yersinia pestis.</title>
        <authorList>
            <person name="Bland D.M."/>
            <person name="Martens C.A."/>
            <person name="Virtaneva K."/>
            <person name="Kanakabandi K."/>
            <person name="Long D."/>
            <person name="Rosenke R."/>
            <person name="Saturday G.A."/>
            <person name="Hoyt F.H."/>
            <person name="Bruno D.P."/>
            <person name="Ribeiro J.M.C."/>
            <person name="Hinnebusch J."/>
        </authorList>
    </citation>
    <scope>NUCLEOTIDE SEQUENCE</scope>
</reference>
<keyword evidence="2" id="KW-0813">Transport</keyword>
<feature type="transmembrane region" description="Helical" evidence="7">
    <location>
        <begin position="63"/>
        <end position="89"/>
    </location>
</feature>
<dbReference type="EMBL" id="GIIL01007517">
    <property type="protein sequence ID" value="NOV51243.1"/>
    <property type="molecule type" value="Transcribed_RNA"/>
</dbReference>
<dbReference type="PANTHER" id="PTHR23505">
    <property type="entry name" value="SPINSTER"/>
    <property type="match status" value="1"/>
</dbReference>
<dbReference type="InterPro" id="IPR044770">
    <property type="entry name" value="MFS_spinster-like"/>
</dbReference>
<organism evidence="8">
    <name type="scientific">Xenopsylla cheopis</name>
    <name type="common">Oriental rat flea</name>
    <name type="synonym">Pulex cheopis</name>
    <dbReference type="NCBI Taxonomy" id="163159"/>
    <lineage>
        <taxon>Eukaryota</taxon>
        <taxon>Metazoa</taxon>
        <taxon>Ecdysozoa</taxon>
        <taxon>Arthropoda</taxon>
        <taxon>Hexapoda</taxon>
        <taxon>Insecta</taxon>
        <taxon>Pterygota</taxon>
        <taxon>Neoptera</taxon>
        <taxon>Endopterygota</taxon>
        <taxon>Siphonaptera</taxon>
        <taxon>Pulicidae</taxon>
        <taxon>Xenopsyllinae</taxon>
        <taxon>Xenopsylla</taxon>
    </lineage>
</organism>
<feature type="transmembrane region" description="Helical" evidence="7">
    <location>
        <begin position="6"/>
        <end position="23"/>
    </location>
</feature>
<dbReference type="InterPro" id="IPR036259">
    <property type="entry name" value="MFS_trans_sf"/>
</dbReference>
<evidence type="ECO:0000256" key="5">
    <source>
        <dbReference type="ARBA" id="ARBA00023136"/>
    </source>
</evidence>
<keyword evidence="8" id="KW-0762">Sugar transport</keyword>
<keyword evidence="3 7" id="KW-0812">Transmembrane</keyword>
<keyword evidence="4 7" id="KW-1133">Transmembrane helix</keyword>
<feature type="region of interest" description="Disordered" evidence="6">
    <location>
        <begin position="211"/>
        <end position="233"/>
    </location>
</feature>
<evidence type="ECO:0000256" key="6">
    <source>
        <dbReference type="SAM" id="MobiDB-lite"/>
    </source>
</evidence>
<evidence type="ECO:0000256" key="2">
    <source>
        <dbReference type="ARBA" id="ARBA00022448"/>
    </source>
</evidence>
<sequence>MKFGIVAMLAGLLGVPLGSLIATRLRPLYPSCDPLICATGMLVAAPLLYFAAITPAYNTNLCFALIFFGQVSMNLNWPLVADMLLYVVIPTRRSTAEAFQILISHTFGDAGSPYLIGVISEALKAVLSPTGVAVTASALFLNSQSEPVDKVDIVEQYNNYNTSDTNVDTLQYRAMQYALFTTSFVEVLGGLFFLITAVYITRDRSKAELTAEDGRMELSESSTSGDSNACSPS</sequence>
<comment type="subcellular location">
    <subcellularLocation>
        <location evidence="1">Membrane</location>
        <topology evidence="1">Multi-pass membrane protein</topology>
    </subcellularLocation>
</comment>
<dbReference type="SUPFAM" id="SSF103473">
    <property type="entry name" value="MFS general substrate transporter"/>
    <property type="match status" value="1"/>
</dbReference>
<evidence type="ECO:0000256" key="4">
    <source>
        <dbReference type="ARBA" id="ARBA00022989"/>
    </source>
</evidence>
<dbReference type="AlphaFoldDB" id="A0A6M2DYU1"/>
<evidence type="ECO:0000256" key="7">
    <source>
        <dbReference type="SAM" id="Phobius"/>
    </source>
</evidence>
<protein>
    <submittedName>
        <fullName evidence="8">Putative sugar transporter/spinster transmembrane protein</fullName>
    </submittedName>
</protein>
<dbReference type="GO" id="GO:0016020">
    <property type="term" value="C:membrane"/>
    <property type="evidence" value="ECO:0007669"/>
    <property type="project" value="UniProtKB-SubCell"/>
</dbReference>